<dbReference type="Proteomes" id="UP001371456">
    <property type="component" value="Unassembled WGS sequence"/>
</dbReference>
<keyword evidence="3" id="KW-1185">Reference proteome</keyword>
<organism evidence="2 3">
    <name type="scientific">Solanum bulbocastanum</name>
    <name type="common">Wild potato</name>
    <dbReference type="NCBI Taxonomy" id="147425"/>
    <lineage>
        <taxon>Eukaryota</taxon>
        <taxon>Viridiplantae</taxon>
        <taxon>Streptophyta</taxon>
        <taxon>Embryophyta</taxon>
        <taxon>Tracheophyta</taxon>
        <taxon>Spermatophyta</taxon>
        <taxon>Magnoliopsida</taxon>
        <taxon>eudicotyledons</taxon>
        <taxon>Gunneridae</taxon>
        <taxon>Pentapetalae</taxon>
        <taxon>asterids</taxon>
        <taxon>lamiids</taxon>
        <taxon>Solanales</taxon>
        <taxon>Solanaceae</taxon>
        <taxon>Solanoideae</taxon>
        <taxon>Solaneae</taxon>
        <taxon>Solanum</taxon>
    </lineage>
</organism>
<dbReference type="AlphaFoldDB" id="A0AAN8YIW4"/>
<reference evidence="2 3" key="1">
    <citation type="submission" date="2024-02" db="EMBL/GenBank/DDBJ databases">
        <title>de novo genome assembly of Solanum bulbocastanum strain 11H21.</title>
        <authorList>
            <person name="Hosaka A.J."/>
        </authorList>
    </citation>
    <scope>NUCLEOTIDE SEQUENCE [LARGE SCALE GENOMIC DNA]</scope>
    <source>
        <tissue evidence="2">Young leaves</tissue>
    </source>
</reference>
<feature type="region of interest" description="Disordered" evidence="1">
    <location>
        <begin position="82"/>
        <end position="101"/>
    </location>
</feature>
<protein>
    <submittedName>
        <fullName evidence="2">Uncharacterized protein</fullName>
    </submittedName>
</protein>
<evidence type="ECO:0000256" key="1">
    <source>
        <dbReference type="SAM" id="MobiDB-lite"/>
    </source>
</evidence>
<proteinExistence type="predicted"/>
<evidence type="ECO:0000313" key="2">
    <source>
        <dbReference type="EMBL" id="KAK6793646.1"/>
    </source>
</evidence>
<sequence length="101" mass="11810">MSEREITEMFIRTQKPEYYERMLCMMGQKFVEIIKVGEALKDGFKTRKVTNLTTLRANGKATKISVMDISKGKEEEVSMVTTTHMRSSSQRKYRNHNVNQK</sequence>
<gene>
    <name evidence="2" type="ORF">RDI58_007099</name>
</gene>
<comment type="caution">
    <text evidence="2">The sequence shown here is derived from an EMBL/GenBank/DDBJ whole genome shotgun (WGS) entry which is preliminary data.</text>
</comment>
<dbReference type="EMBL" id="JBANQN010000003">
    <property type="protein sequence ID" value="KAK6793646.1"/>
    <property type="molecule type" value="Genomic_DNA"/>
</dbReference>
<name>A0AAN8YIW4_SOLBU</name>
<evidence type="ECO:0000313" key="3">
    <source>
        <dbReference type="Proteomes" id="UP001371456"/>
    </source>
</evidence>
<accession>A0AAN8YIW4</accession>